<dbReference type="EMBL" id="DS701280">
    <property type="protein sequence ID" value="EEC05300.1"/>
    <property type="molecule type" value="Genomic_DNA"/>
</dbReference>
<name>B7PFC8_IXOSC</name>
<reference evidence="13 15" key="1">
    <citation type="submission" date="2008-03" db="EMBL/GenBank/DDBJ databases">
        <title>Annotation of Ixodes scapularis.</title>
        <authorList>
            <consortium name="Ixodes scapularis Genome Project Consortium"/>
            <person name="Caler E."/>
            <person name="Hannick L.I."/>
            <person name="Bidwell S."/>
            <person name="Joardar V."/>
            <person name="Thiagarajan M."/>
            <person name="Amedeo P."/>
            <person name="Galinsky K.J."/>
            <person name="Schobel S."/>
            <person name="Inman J."/>
            <person name="Hostetler J."/>
            <person name="Miller J."/>
            <person name="Hammond M."/>
            <person name="Megy K."/>
            <person name="Lawson D."/>
            <person name="Kodira C."/>
            <person name="Sutton G."/>
            <person name="Meyer J."/>
            <person name="Hill C.A."/>
            <person name="Birren B."/>
            <person name="Nene V."/>
            <person name="Collins F."/>
            <person name="Alarcon-Chaidez F."/>
            <person name="Wikel S."/>
            <person name="Strausberg R."/>
        </authorList>
    </citation>
    <scope>NUCLEOTIDE SEQUENCE [LARGE SCALE GENOMIC DNA]</scope>
    <source>
        <strain evidence="15">Wikel</strain>
        <strain evidence="13">Wikel colony</strain>
    </source>
</reference>
<dbReference type="EMBL" id="ABJB010066944">
    <property type="status" value="NOT_ANNOTATED_CDS"/>
    <property type="molecule type" value="Genomic_DNA"/>
</dbReference>
<gene>
    <name evidence="13" type="ORF">IscW_ISCW003867</name>
</gene>
<dbReference type="PANTHER" id="PTHR42985:SF40">
    <property type="entry name" value="LD47995P-RELATED"/>
    <property type="match status" value="1"/>
</dbReference>
<evidence type="ECO:0000256" key="12">
    <source>
        <dbReference type="SAM" id="Phobius"/>
    </source>
</evidence>
<evidence type="ECO:0000256" key="9">
    <source>
        <dbReference type="ARBA" id="ARBA00023136"/>
    </source>
</evidence>
<feature type="non-terminal residue" evidence="13">
    <location>
        <position position="273"/>
    </location>
</feature>
<comment type="subcellular location">
    <subcellularLocation>
        <location evidence="1">Cell membrane</location>
        <topology evidence="1">Multi-pass membrane protein</topology>
    </subcellularLocation>
</comment>
<dbReference type="STRING" id="6945.B7PFC8"/>
<dbReference type="Proteomes" id="UP000001555">
    <property type="component" value="Unassembled WGS sequence"/>
</dbReference>
<feature type="transmembrane region" description="Helical" evidence="12">
    <location>
        <begin position="237"/>
        <end position="255"/>
    </location>
</feature>
<evidence type="ECO:0000313" key="13">
    <source>
        <dbReference type="EMBL" id="EEC05300.1"/>
    </source>
</evidence>
<keyword evidence="9 12" id="KW-0472">Membrane</keyword>
<dbReference type="GO" id="GO:0005886">
    <property type="term" value="C:plasma membrane"/>
    <property type="evidence" value="ECO:0007669"/>
    <property type="project" value="UniProtKB-SubCell"/>
</dbReference>
<dbReference type="InterPro" id="IPR051163">
    <property type="entry name" value="Sodium:Solute_Symporter_SSF"/>
</dbReference>
<keyword evidence="7" id="KW-0915">Sodium</keyword>
<dbReference type="EnsemblMetazoa" id="ISCW003867-RA">
    <property type="protein sequence ID" value="ISCW003867-PA"/>
    <property type="gene ID" value="ISCW003867"/>
</dbReference>
<keyword evidence="3" id="KW-0813">Transport</keyword>
<dbReference type="AlphaFoldDB" id="B7PFC8"/>
<feature type="transmembrane region" description="Helical" evidence="12">
    <location>
        <begin position="47"/>
        <end position="67"/>
    </location>
</feature>
<keyword evidence="10" id="KW-0739">Sodium transport</keyword>
<protein>
    <submittedName>
        <fullName evidence="13 14">Sodium-dependent multivitamin transporter, putative</fullName>
    </submittedName>
</protein>
<dbReference type="VEuPathDB" id="VectorBase:ISCW003867"/>
<evidence type="ECO:0000256" key="6">
    <source>
        <dbReference type="ARBA" id="ARBA00022989"/>
    </source>
</evidence>
<evidence type="ECO:0000313" key="15">
    <source>
        <dbReference type="Proteomes" id="UP000001555"/>
    </source>
</evidence>
<proteinExistence type="inferred from homology"/>
<dbReference type="InterPro" id="IPR038377">
    <property type="entry name" value="Na/Glc_symporter_sf"/>
</dbReference>
<dbReference type="OrthoDB" id="6132759at2759"/>
<accession>B7PFC8</accession>
<organism>
    <name type="scientific">Ixodes scapularis</name>
    <name type="common">Black-legged tick</name>
    <name type="synonym">Deer tick</name>
    <dbReference type="NCBI Taxonomy" id="6945"/>
    <lineage>
        <taxon>Eukaryota</taxon>
        <taxon>Metazoa</taxon>
        <taxon>Ecdysozoa</taxon>
        <taxon>Arthropoda</taxon>
        <taxon>Chelicerata</taxon>
        <taxon>Arachnida</taxon>
        <taxon>Acari</taxon>
        <taxon>Parasitiformes</taxon>
        <taxon>Ixodida</taxon>
        <taxon>Ixodoidea</taxon>
        <taxon>Ixodidae</taxon>
        <taxon>Ixodinae</taxon>
        <taxon>Ixodes</taxon>
    </lineage>
</organism>
<dbReference type="VEuPathDB" id="VectorBase:ISCP_001725"/>
<dbReference type="GO" id="GO:0006814">
    <property type="term" value="P:sodium ion transport"/>
    <property type="evidence" value="ECO:0000318"/>
    <property type="project" value="GO_Central"/>
</dbReference>
<evidence type="ECO:0000256" key="3">
    <source>
        <dbReference type="ARBA" id="ARBA00022448"/>
    </source>
</evidence>
<sequence>IESTMPVEEQFGVWDYSVFFSMLLASSGIGIYYAFTSARKPQAPKSMGVVPVAMSLISTSLSPVAMLGIPAEMYFFGIQFIVIQLGLLVTVLLTNHVYMPMFYNLDVTSAFQYLELRFSRTLRTICSVCSTLQMVVYMAIVLYGPALALQQVTGVNLWLSVLSIGAVCTFYTSIGGIKAIVMADVFMSFIKYASIVLLAVKGTLDVGGPGVVFQKNLNTGRLQLLDFRPDPTVRHSVWAMVIGGTFLWLTLYAVNQSWVQRYLSMPSIQAVRR</sequence>
<evidence type="ECO:0000256" key="11">
    <source>
        <dbReference type="RuleBase" id="RU362091"/>
    </source>
</evidence>
<dbReference type="GO" id="GO:0015293">
    <property type="term" value="F:symporter activity"/>
    <property type="evidence" value="ECO:0000318"/>
    <property type="project" value="GO_Central"/>
</dbReference>
<feature type="non-terminal residue" evidence="13">
    <location>
        <position position="1"/>
    </location>
</feature>
<feature type="transmembrane region" description="Helical" evidence="12">
    <location>
        <begin position="155"/>
        <end position="174"/>
    </location>
</feature>
<keyword evidence="5 12" id="KW-0812">Transmembrane</keyword>
<evidence type="ECO:0000256" key="10">
    <source>
        <dbReference type="ARBA" id="ARBA00023201"/>
    </source>
</evidence>
<dbReference type="VEuPathDB" id="VectorBase:ISCI003867"/>
<evidence type="ECO:0000256" key="1">
    <source>
        <dbReference type="ARBA" id="ARBA00004651"/>
    </source>
</evidence>
<reference evidence="14" key="2">
    <citation type="submission" date="2020-05" db="UniProtKB">
        <authorList>
            <consortium name="EnsemblMetazoa"/>
        </authorList>
    </citation>
    <scope>IDENTIFICATION</scope>
    <source>
        <strain evidence="14">wikel</strain>
    </source>
</reference>
<feature type="transmembrane region" description="Helical" evidence="12">
    <location>
        <begin position="16"/>
        <end position="35"/>
    </location>
</feature>
<feature type="transmembrane region" description="Helical" evidence="12">
    <location>
        <begin position="122"/>
        <end position="143"/>
    </location>
</feature>
<keyword evidence="4" id="KW-1003">Cell membrane</keyword>
<keyword evidence="6 12" id="KW-1133">Transmembrane helix</keyword>
<keyword evidence="8" id="KW-0406">Ion transport</keyword>
<evidence type="ECO:0000256" key="8">
    <source>
        <dbReference type="ARBA" id="ARBA00023065"/>
    </source>
</evidence>
<dbReference type="PROSITE" id="PS50283">
    <property type="entry name" value="NA_SOLUT_SYMP_3"/>
    <property type="match status" value="1"/>
</dbReference>
<evidence type="ECO:0000256" key="5">
    <source>
        <dbReference type="ARBA" id="ARBA00022692"/>
    </source>
</evidence>
<feature type="transmembrane region" description="Helical" evidence="12">
    <location>
        <begin position="73"/>
        <end position="93"/>
    </location>
</feature>
<evidence type="ECO:0000256" key="4">
    <source>
        <dbReference type="ARBA" id="ARBA00022475"/>
    </source>
</evidence>
<evidence type="ECO:0000313" key="14">
    <source>
        <dbReference type="EnsemblMetazoa" id="ISCW003867-PA"/>
    </source>
</evidence>
<dbReference type="PaxDb" id="6945-B7PFC8"/>
<dbReference type="Gene3D" id="1.20.1730.10">
    <property type="entry name" value="Sodium/glucose cotransporter"/>
    <property type="match status" value="1"/>
</dbReference>
<dbReference type="PANTHER" id="PTHR42985">
    <property type="entry name" value="SODIUM-COUPLED MONOCARBOXYLATE TRANSPORTER"/>
    <property type="match status" value="1"/>
</dbReference>
<dbReference type="Pfam" id="PF00474">
    <property type="entry name" value="SSF"/>
    <property type="match status" value="1"/>
</dbReference>
<evidence type="ECO:0000256" key="2">
    <source>
        <dbReference type="ARBA" id="ARBA00006434"/>
    </source>
</evidence>
<comment type="similarity">
    <text evidence="2 11">Belongs to the sodium:solute symporter (SSF) (TC 2.A.21) family.</text>
</comment>
<evidence type="ECO:0000256" key="7">
    <source>
        <dbReference type="ARBA" id="ARBA00023053"/>
    </source>
</evidence>
<dbReference type="InterPro" id="IPR001734">
    <property type="entry name" value="Na/solute_symporter"/>
</dbReference>
<keyword evidence="15" id="KW-1185">Reference proteome</keyword>
<dbReference type="HOGENOM" id="CLU_018808_11_3_1"/>